<evidence type="ECO:0000256" key="6">
    <source>
        <dbReference type="SAM" id="MobiDB-lite"/>
    </source>
</evidence>
<keyword evidence="2 4" id="KW-0805">Transcription regulation</keyword>
<dbReference type="InterPro" id="IPR045084">
    <property type="entry name" value="AIB/MYC-like"/>
</dbReference>
<dbReference type="SUPFAM" id="SSF47459">
    <property type="entry name" value="HLH, helix-loop-helix DNA-binding domain"/>
    <property type="match status" value="1"/>
</dbReference>
<keyword evidence="9" id="KW-1185">Reference proteome</keyword>
<dbReference type="PROSITE" id="PS50888">
    <property type="entry name" value="BHLH"/>
    <property type="match status" value="1"/>
</dbReference>
<gene>
    <name evidence="8" type="ORF">PVAP13_6KG394000</name>
</gene>
<feature type="region of interest" description="Disordered" evidence="6">
    <location>
        <begin position="55"/>
        <end position="113"/>
    </location>
</feature>
<evidence type="ECO:0000256" key="1">
    <source>
        <dbReference type="ARBA" id="ARBA00005510"/>
    </source>
</evidence>
<dbReference type="AlphaFoldDB" id="A0A8T0RK60"/>
<evidence type="ECO:0000256" key="3">
    <source>
        <dbReference type="ARBA" id="ARBA00023163"/>
    </source>
</evidence>
<dbReference type="GO" id="GO:0000976">
    <property type="term" value="F:transcription cis-regulatory region binding"/>
    <property type="evidence" value="ECO:0007669"/>
    <property type="project" value="TreeGrafter"/>
</dbReference>
<evidence type="ECO:0000259" key="7">
    <source>
        <dbReference type="PROSITE" id="PS50888"/>
    </source>
</evidence>
<dbReference type="PANTHER" id="PTHR11514:SF140">
    <property type="entry name" value="TRANSCRIPTION FACTOR"/>
    <property type="match status" value="1"/>
</dbReference>
<keyword evidence="4" id="KW-0539">Nucleus</keyword>
<evidence type="ECO:0000313" key="8">
    <source>
        <dbReference type="EMBL" id="KAG2585525.1"/>
    </source>
</evidence>
<evidence type="ECO:0000256" key="4">
    <source>
        <dbReference type="RuleBase" id="RU369104"/>
    </source>
</evidence>
<dbReference type="GO" id="GO:0003700">
    <property type="term" value="F:DNA-binding transcription factor activity"/>
    <property type="evidence" value="ECO:0007669"/>
    <property type="project" value="InterPro"/>
</dbReference>
<sequence>MDVLELELELVRPASTTCSSPSPASIFSTAGHHHQEPGFVSSEALERWLGMDDSMLDDGPLLEDGGDEASQAPGNEERLSGRLPAAPPAPKRRGRKPGPRSKGTAAVTHVEAERQRRDKLNRLFCDLRAAVPTVSRMDKASLLADAAAYIAQLRGRVAQLEAENKLAAAAAAAAPVQENLEVRMVGSEAAELRLTTAARHAPARFMLALRWLDLPVQHASVCLVGGMTVQNAVVDVPAAVLRDERALRAALLHRLQQTG</sequence>
<dbReference type="EMBL" id="CM029047">
    <property type="protein sequence ID" value="KAG2585525.1"/>
    <property type="molecule type" value="Genomic_DNA"/>
</dbReference>
<accession>A0A8T0RK60</accession>
<dbReference type="Gene3D" id="4.10.280.10">
    <property type="entry name" value="Helix-loop-helix DNA-binding domain"/>
    <property type="match status" value="1"/>
</dbReference>
<proteinExistence type="inferred from homology"/>
<evidence type="ECO:0000256" key="2">
    <source>
        <dbReference type="ARBA" id="ARBA00023015"/>
    </source>
</evidence>
<keyword evidence="3 4" id="KW-0804">Transcription</keyword>
<keyword evidence="5" id="KW-0175">Coiled coil</keyword>
<feature type="compositionally biased region" description="Basic residues" evidence="6">
    <location>
        <begin position="90"/>
        <end position="99"/>
    </location>
</feature>
<feature type="compositionally biased region" description="Acidic residues" evidence="6">
    <location>
        <begin position="55"/>
        <end position="67"/>
    </location>
</feature>
<comment type="caution">
    <text evidence="8">The sequence shown here is derived from an EMBL/GenBank/DDBJ whole genome shotgun (WGS) entry which is preliminary data.</text>
</comment>
<feature type="coiled-coil region" evidence="5">
    <location>
        <begin position="143"/>
        <end position="170"/>
    </location>
</feature>
<feature type="compositionally biased region" description="Low complexity" evidence="6">
    <location>
        <begin position="14"/>
        <end position="25"/>
    </location>
</feature>
<dbReference type="SMART" id="SM00353">
    <property type="entry name" value="HLH"/>
    <property type="match status" value="1"/>
</dbReference>
<evidence type="ECO:0000313" key="9">
    <source>
        <dbReference type="Proteomes" id="UP000823388"/>
    </source>
</evidence>
<dbReference type="Proteomes" id="UP000823388">
    <property type="component" value="Chromosome 6K"/>
</dbReference>
<reference evidence="8" key="1">
    <citation type="submission" date="2020-05" db="EMBL/GenBank/DDBJ databases">
        <title>WGS assembly of Panicum virgatum.</title>
        <authorList>
            <person name="Lovell J.T."/>
            <person name="Jenkins J."/>
            <person name="Shu S."/>
            <person name="Juenger T.E."/>
            <person name="Schmutz J."/>
        </authorList>
    </citation>
    <scope>NUCLEOTIDE SEQUENCE</scope>
    <source>
        <strain evidence="8">AP13</strain>
    </source>
</reference>
<dbReference type="Pfam" id="PF00010">
    <property type="entry name" value="HLH"/>
    <property type="match status" value="1"/>
</dbReference>
<evidence type="ECO:0000256" key="5">
    <source>
        <dbReference type="SAM" id="Coils"/>
    </source>
</evidence>
<dbReference type="GO" id="GO:0005634">
    <property type="term" value="C:nucleus"/>
    <property type="evidence" value="ECO:0007669"/>
    <property type="project" value="UniProtKB-SubCell"/>
</dbReference>
<dbReference type="InterPro" id="IPR011598">
    <property type="entry name" value="bHLH_dom"/>
</dbReference>
<protein>
    <recommendedName>
        <fullName evidence="4">Transcription factor</fullName>
        <shortName evidence="4">bHLH transcription factor</shortName>
    </recommendedName>
    <alternativeName>
        <fullName evidence="4">Basic helix-loop-helix protein</fullName>
    </alternativeName>
</protein>
<dbReference type="OrthoDB" id="691089at2759"/>
<organism evidence="8 9">
    <name type="scientific">Panicum virgatum</name>
    <name type="common">Blackwell switchgrass</name>
    <dbReference type="NCBI Taxonomy" id="38727"/>
    <lineage>
        <taxon>Eukaryota</taxon>
        <taxon>Viridiplantae</taxon>
        <taxon>Streptophyta</taxon>
        <taxon>Embryophyta</taxon>
        <taxon>Tracheophyta</taxon>
        <taxon>Spermatophyta</taxon>
        <taxon>Magnoliopsida</taxon>
        <taxon>Liliopsida</taxon>
        <taxon>Poales</taxon>
        <taxon>Poaceae</taxon>
        <taxon>PACMAD clade</taxon>
        <taxon>Panicoideae</taxon>
        <taxon>Panicodae</taxon>
        <taxon>Paniceae</taxon>
        <taxon>Panicinae</taxon>
        <taxon>Panicum</taxon>
        <taxon>Panicum sect. Hiantes</taxon>
    </lineage>
</organism>
<feature type="domain" description="BHLH" evidence="7">
    <location>
        <begin position="104"/>
        <end position="153"/>
    </location>
</feature>
<feature type="region of interest" description="Disordered" evidence="6">
    <location>
        <begin position="14"/>
        <end position="36"/>
    </location>
</feature>
<comment type="subcellular location">
    <subcellularLocation>
        <location evidence="4">Nucleus</location>
    </subcellularLocation>
</comment>
<comment type="similarity">
    <text evidence="1">Belongs to the bHLH protein family.</text>
</comment>
<name>A0A8T0RK60_PANVG</name>
<dbReference type="InterPro" id="IPR036638">
    <property type="entry name" value="HLH_DNA-bd_sf"/>
</dbReference>
<dbReference type="GO" id="GO:0046983">
    <property type="term" value="F:protein dimerization activity"/>
    <property type="evidence" value="ECO:0007669"/>
    <property type="project" value="InterPro"/>
</dbReference>
<dbReference type="PANTHER" id="PTHR11514">
    <property type="entry name" value="MYC"/>
    <property type="match status" value="1"/>
</dbReference>